<dbReference type="PANTHER" id="PTHR34310">
    <property type="entry name" value="DUF427 DOMAIN PROTEIN (AFU_ORTHOLOGUE AFUA_3G02220)"/>
    <property type="match status" value="1"/>
</dbReference>
<dbReference type="Gene3D" id="2.170.150.40">
    <property type="entry name" value="Domain of unknown function (DUF427)"/>
    <property type="match status" value="2"/>
</dbReference>
<evidence type="ECO:0000259" key="1">
    <source>
        <dbReference type="Pfam" id="PF04248"/>
    </source>
</evidence>
<sequence length="256" mass="28477">MTQMPEIVENPFVIPPGTARLGQTRIRAYSAGELVADADGALLVWENPYSPRYFFAPGDLEAELRPAGQGRRSRSLGPSEVFDVVVGGRVLEGAARRYREAPAEAMRDSFTLTWSAFDTWLEEDEVLHTHPRSPYVRIDALPSSRHVRVVAGGEVVAESHRPVVLTETGLGPRYYLPRADVRMDLLTPTDTVSHCPYKGSASYWTLNAGEVELTDVVWGYDTPLREALRVAGLVCFWPEKSADLEFYVDGERVGRP</sequence>
<dbReference type="Proteomes" id="UP001500843">
    <property type="component" value="Unassembled WGS sequence"/>
</dbReference>
<comment type="caution">
    <text evidence="2">The sequence shown here is derived from an EMBL/GenBank/DDBJ whole genome shotgun (WGS) entry which is preliminary data.</text>
</comment>
<keyword evidence="3" id="KW-1185">Reference proteome</keyword>
<dbReference type="PANTHER" id="PTHR34310:SF8">
    <property type="entry name" value="CONSERVED PROTEIN"/>
    <property type="match status" value="1"/>
</dbReference>
<dbReference type="InterPro" id="IPR038694">
    <property type="entry name" value="DUF427_sf"/>
</dbReference>
<evidence type="ECO:0000313" key="3">
    <source>
        <dbReference type="Proteomes" id="UP001500843"/>
    </source>
</evidence>
<dbReference type="InterPro" id="IPR007361">
    <property type="entry name" value="DUF427"/>
</dbReference>
<feature type="domain" description="DUF427" evidence="1">
    <location>
        <begin position="26"/>
        <end position="105"/>
    </location>
</feature>
<gene>
    <name evidence="2" type="ORF">GCM10023198_11190</name>
</gene>
<evidence type="ECO:0000313" key="2">
    <source>
        <dbReference type="EMBL" id="GAA4693413.1"/>
    </source>
</evidence>
<protein>
    <submittedName>
        <fullName evidence="2">DUF427 domain-containing protein</fullName>
    </submittedName>
</protein>
<accession>A0ABP8WRI4</accession>
<proteinExistence type="predicted"/>
<name>A0ABP8WRI4_9MICO</name>
<organism evidence="2 3">
    <name type="scientific">Promicromonospora umidemergens</name>
    <dbReference type="NCBI Taxonomy" id="629679"/>
    <lineage>
        <taxon>Bacteria</taxon>
        <taxon>Bacillati</taxon>
        <taxon>Actinomycetota</taxon>
        <taxon>Actinomycetes</taxon>
        <taxon>Micrococcales</taxon>
        <taxon>Promicromonosporaceae</taxon>
        <taxon>Promicromonospora</taxon>
    </lineage>
</organism>
<dbReference type="EMBL" id="BAABHM010000006">
    <property type="protein sequence ID" value="GAA4693413.1"/>
    <property type="molecule type" value="Genomic_DNA"/>
</dbReference>
<reference evidence="3" key="1">
    <citation type="journal article" date="2019" name="Int. J. Syst. Evol. Microbiol.">
        <title>The Global Catalogue of Microorganisms (GCM) 10K type strain sequencing project: providing services to taxonomists for standard genome sequencing and annotation.</title>
        <authorList>
            <consortium name="The Broad Institute Genomics Platform"/>
            <consortium name="The Broad Institute Genome Sequencing Center for Infectious Disease"/>
            <person name="Wu L."/>
            <person name="Ma J."/>
        </authorList>
    </citation>
    <scope>NUCLEOTIDE SEQUENCE [LARGE SCALE GENOMIC DNA]</scope>
    <source>
        <strain evidence="3">JCM 17975</strain>
    </source>
</reference>
<feature type="domain" description="DUF427" evidence="1">
    <location>
        <begin position="147"/>
        <end position="239"/>
    </location>
</feature>
<dbReference type="Pfam" id="PF04248">
    <property type="entry name" value="NTP_transf_9"/>
    <property type="match status" value="2"/>
</dbReference>